<dbReference type="WBParaSite" id="sdigi.contig911.g9990.t1">
    <property type="protein sequence ID" value="sdigi.contig911.g9990.t1"/>
    <property type="gene ID" value="sdigi.contig911.g9990"/>
</dbReference>
<sequence length="99" mass="10641">MRESGREGRDRRGGSRSSTAISTQSFFPPSVFNRTYGDTPTCDTTFLSQLVPTPSSLPSNRVSHPQFCPGTPGMTVLAATPRSKFLLQPSFPTVPCSGC</sequence>
<feature type="compositionally biased region" description="Polar residues" evidence="1">
    <location>
        <begin position="19"/>
        <end position="32"/>
    </location>
</feature>
<feature type="region of interest" description="Disordered" evidence="1">
    <location>
        <begin position="1"/>
        <end position="32"/>
    </location>
</feature>
<evidence type="ECO:0000256" key="1">
    <source>
        <dbReference type="SAM" id="MobiDB-lite"/>
    </source>
</evidence>
<dbReference type="Proteomes" id="UP000887581">
    <property type="component" value="Unplaced"/>
</dbReference>
<dbReference type="AlphaFoldDB" id="A0A915Q7Z7"/>
<organism evidence="2 3">
    <name type="scientific">Setaria digitata</name>
    <dbReference type="NCBI Taxonomy" id="48799"/>
    <lineage>
        <taxon>Eukaryota</taxon>
        <taxon>Metazoa</taxon>
        <taxon>Ecdysozoa</taxon>
        <taxon>Nematoda</taxon>
        <taxon>Chromadorea</taxon>
        <taxon>Rhabditida</taxon>
        <taxon>Spirurina</taxon>
        <taxon>Spiruromorpha</taxon>
        <taxon>Filarioidea</taxon>
        <taxon>Setariidae</taxon>
        <taxon>Setaria</taxon>
    </lineage>
</organism>
<name>A0A915Q7Z7_9BILA</name>
<reference evidence="3" key="1">
    <citation type="submission" date="2022-11" db="UniProtKB">
        <authorList>
            <consortium name="WormBaseParasite"/>
        </authorList>
    </citation>
    <scope>IDENTIFICATION</scope>
</reference>
<feature type="compositionally biased region" description="Basic and acidic residues" evidence="1">
    <location>
        <begin position="1"/>
        <end position="13"/>
    </location>
</feature>
<accession>A0A915Q7Z7</accession>
<keyword evidence="2" id="KW-1185">Reference proteome</keyword>
<evidence type="ECO:0000313" key="3">
    <source>
        <dbReference type="WBParaSite" id="sdigi.contig911.g9990.t1"/>
    </source>
</evidence>
<evidence type="ECO:0000313" key="2">
    <source>
        <dbReference type="Proteomes" id="UP000887581"/>
    </source>
</evidence>
<protein>
    <submittedName>
        <fullName evidence="3">Uncharacterized protein</fullName>
    </submittedName>
</protein>
<proteinExistence type="predicted"/>